<dbReference type="eggNOG" id="ENOG502T7AN">
    <property type="taxonomic scope" value="Eukaryota"/>
</dbReference>
<dbReference type="STRING" id="644352.J3NXT0"/>
<evidence type="ECO:0000259" key="3">
    <source>
        <dbReference type="Pfam" id="PF24883"/>
    </source>
</evidence>
<dbReference type="Gene3D" id="3.40.50.300">
    <property type="entry name" value="P-loop containing nucleotide triphosphate hydrolases"/>
    <property type="match status" value="1"/>
</dbReference>
<reference evidence="5" key="5">
    <citation type="submission" date="2018-04" db="UniProtKB">
        <authorList>
            <consortium name="EnsemblFungi"/>
        </authorList>
    </citation>
    <scope>IDENTIFICATION</scope>
    <source>
        <strain evidence="5">R3-111a-1</strain>
    </source>
</reference>
<dbReference type="VEuPathDB" id="FungiDB:GGTG_06085"/>
<dbReference type="Proteomes" id="UP000006039">
    <property type="component" value="Unassembled WGS sequence"/>
</dbReference>
<dbReference type="InterPro" id="IPR056884">
    <property type="entry name" value="NPHP3-like_N"/>
</dbReference>
<feature type="domain" description="Nephrocystin 3-like N-terminal" evidence="3">
    <location>
        <begin position="290"/>
        <end position="460"/>
    </location>
</feature>
<feature type="region of interest" description="Disordered" evidence="2">
    <location>
        <begin position="273"/>
        <end position="296"/>
    </location>
</feature>
<dbReference type="InterPro" id="IPR027417">
    <property type="entry name" value="P-loop_NTPase"/>
</dbReference>
<name>J3NXT0_GAET3</name>
<reference evidence="4" key="3">
    <citation type="submission" date="2010-09" db="EMBL/GenBank/DDBJ databases">
        <title>Annotation of Gaeumannomyces graminis var. tritici R3-111a-1.</title>
        <authorList>
            <consortium name="The Broad Institute Genome Sequencing Platform"/>
            <person name="Ma L.-J."/>
            <person name="Dead R."/>
            <person name="Young S.K."/>
            <person name="Zeng Q."/>
            <person name="Gargeya S."/>
            <person name="Fitzgerald M."/>
            <person name="Haas B."/>
            <person name="Abouelleil A."/>
            <person name="Alvarado L."/>
            <person name="Arachchi H.M."/>
            <person name="Berlin A."/>
            <person name="Brown A."/>
            <person name="Chapman S.B."/>
            <person name="Chen Z."/>
            <person name="Dunbar C."/>
            <person name="Freedman E."/>
            <person name="Gearin G."/>
            <person name="Gellesch M."/>
            <person name="Goldberg J."/>
            <person name="Griggs A."/>
            <person name="Gujja S."/>
            <person name="Heiman D."/>
            <person name="Howarth C."/>
            <person name="Larson L."/>
            <person name="Lui A."/>
            <person name="MacDonald P.J.P."/>
            <person name="Mehta T."/>
            <person name="Montmayeur A."/>
            <person name="Murphy C."/>
            <person name="Neiman D."/>
            <person name="Pearson M."/>
            <person name="Priest M."/>
            <person name="Roberts A."/>
            <person name="Saif S."/>
            <person name="Shea T."/>
            <person name="Shenoy N."/>
            <person name="Sisk P."/>
            <person name="Stolte C."/>
            <person name="Sykes S."/>
            <person name="Yandava C."/>
            <person name="Wortman J."/>
            <person name="Nusbaum C."/>
            <person name="Birren B."/>
        </authorList>
    </citation>
    <scope>NUCLEOTIDE SEQUENCE</scope>
    <source>
        <strain evidence="4">R3-111a-1</strain>
    </source>
</reference>
<evidence type="ECO:0000313" key="4">
    <source>
        <dbReference type="EMBL" id="EJT76163.1"/>
    </source>
</evidence>
<reference evidence="5" key="4">
    <citation type="journal article" date="2015" name="G3 (Bethesda)">
        <title>Genome sequences of three phytopathogenic species of the Magnaporthaceae family of fungi.</title>
        <authorList>
            <person name="Okagaki L.H."/>
            <person name="Nunes C.C."/>
            <person name="Sailsbery J."/>
            <person name="Clay B."/>
            <person name="Brown D."/>
            <person name="John T."/>
            <person name="Oh Y."/>
            <person name="Young N."/>
            <person name="Fitzgerald M."/>
            <person name="Haas B.J."/>
            <person name="Zeng Q."/>
            <person name="Young S."/>
            <person name="Adiconis X."/>
            <person name="Fan L."/>
            <person name="Levin J.Z."/>
            <person name="Mitchell T.K."/>
            <person name="Okubara P.A."/>
            <person name="Farman M.L."/>
            <person name="Kohn L.M."/>
            <person name="Birren B."/>
            <person name="Ma L.-J."/>
            <person name="Dean R.A."/>
        </authorList>
    </citation>
    <scope>NUCLEOTIDE SEQUENCE</scope>
    <source>
        <strain evidence="5">R3-111a-1</strain>
    </source>
</reference>
<dbReference type="EMBL" id="GL385397">
    <property type="protein sequence ID" value="EJT76163.1"/>
    <property type="molecule type" value="Genomic_DNA"/>
</dbReference>
<proteinExistence type="predicted"/>
<dbReference type="AlphaFoldDB" id="J3NXT0"/>
<evidence type="ECO:0000313" key="5">
    <source>
        <dbReference type="EnsemblFungi" id="EJT76163"/>
    </source>
</evidence>
<dbReference type="Pfam" id="PF24883">
    <property type="entry name" value="NPHP3_N"/>
    <property type="match status" value="1"/>
</dbReference>
<dbReference type="EnsemblFungi" id="EJT76163">
    <property type="protein sequence ID" value="EJT76163"/>
    <property type="gene ID" value="GGTG_06085"/>
</dbReference>
<accession>J3NXT0</accession>
<keyword evidence="1" id="KW-0677">Repeat</keyword>
<keyword evidence="6" id="KW-1185">Reference proteome</keyword>
<reference evidence="6" key="1">
    <citation type="submission" date="2010-07" db="EMBL/GenBank/DDBJ databases">
        <title>The genome sequence of Gaeumannomyces graminis var. tritici strain R3-111a-1.</title>
        <authorList>
            <consortium name="The Broad Institute Genome Sequencing Platform"/>
            <person name="Ma L.-J."/>
            <person name="Dead R."/>
            <person name="Young S."/>
            <person name="Zeng Q."/>
            <person name="Koehrsen M."/>
            <person name="Alvarado L."/>
            <person name="Berlin A."/>
            <person name="Chapman S.B."/>
            <person name="Chen Z."/>
            <person name="Freedman E."/>
            <person name="Gellesch M."/>
            <person name="Goldberg J."/>
            <person name="Griggs A."/>
            <person name="Gujja S."/>
            <person name="Heilman E.R."/>
            <person name="Heiman D."/>
            <person name="Hepburn T."/>
            <person name="Howarth C."/>
            <person name="Jen D."/>
            <person name="Larson L."/>
            <person name="Mehta T."/>
            <person name="Neiman D."/>
            <person name="Pearson M."/>
            <person name="Roberts A."/>
            <person name="Saif S."/>
            <person name="Shea T."/>
            <person name="Shenoy N."/>
            <person name="Sisk P."/>
            <person name="Stolte C."/>
            <person name="Sykes S."/>
            <person name="Walk T."/>
            <person name="White J."/>
            <person name="Yandava C."/>
            <person name="Haas B."/>
            <person name="Nusbaum C."/>
            <person name="Birren B."/>
        </authorList>
    </citation>
    <scope>NUCLEOTIDE SEQUENCE [LARGE SCALE GENOMIC DNA]</scope>
    <source>
        <strain evidence="6">R3-111a-1</strain>
    </source>
</reference>
<evidence type="ECO:0000256" key="2">
    <source>
        <dbReference type="SAM" id="MobiDB-lite"/>
    </source>
</evidence>
<dbReference type="PANTHER" id="PTHR10039:SF5">
    <property type="entry name" value="NACHT DOMAIN-CONTAINING PROTEIN"/>
    <property type="match status" value="1"/>
</dbReference>
<dbReference type="HOGENOM" id="CLU_002341_6_3_1"/>
<evidence type="ECO:0000256" key="1">
    <source>
        <dbReference type="ARBA" id="ARBA00022737"/>
    </source>
</evidence>
<dbReference type="PANTHER" id="PTHR10039">
    <property type="entry name" value="AMELOGENIN"/>
    <property type="match status" value="1"/>
</dbReference>
<organism evidence="4">
    <name type="scientific">Gaeumannomyces tritici (strain R3-111a-1)</name>
    <name type="common">Wheat and barley take-all root rot fungus</name>
    <name type="synonym">Gaeumannomyces graminis var. tritici</name>
    <dbReference type="NCBI Taxonomy" id="644352"/>
    <lineage>
        <taxon>Eukaryota</taxon>
        <taxon>Fungi</taxon>
        <taxon>Dikarya</taxon>
        <taxon>Ascomycota</taxon>
        <taxon>Pezizomycotina</taxon>
        <taxon>Sordariomycetes</taxon>
        <taxon>Sordariomycetidae</taxon>
        <taxon>Magnaporthales</taxon>
        <taxon>Magnaporthaceae</taxon>
        <taxon>Gaeumannomyces</taxon>
    </lineage>
</organism>
<dbReference type="RefSeq" id="XP_009222163.1">
    <property type="nucleotide sequence ID" value="XM_009223899.1"/>
</dbReference>
<gene>
    <name evidence="5" type="primary">20346543</name>
    <name evidence="4" type="ORF">GGTG_06085</name>
</gene>
<dbReference type="OrthoDB" id="443402at2759"/>
<reference evidence="4" key="2">
    <citation type="submission" date="2010-07" db="EMBL/GenBank/DDBJ databases">
        <authorList>
            <consortium name="The Broad Institute Genome Sequencing Platform"/>
            <consortium name="Broad Institute Genome Sequencing Center for Infectious Disease"/>
            <person name="Ma L.-J."/>
            <person name="Dead R."/>
            <person name="Young S."/>
            <person name="Zeng Q."/>
            <person name="Koehrsen M."/>
            <person name="Alvarado L."/>
            <person name="Berlin A."/>
            <person name="Chapman S.B."/>
            <person name="Chen Z."/>
            <person name="Freedman E."/>
            <person name="Gellesch M."/>
            <person name="Goldberg J."/>
            <person name="Griggs A."/>
            <person name="Gujja S."/>
            <person name="Heilman E.R."/>
            <person name="Heiman D."/>
            <person name="Hepburn T."/>
            <person name="Howarth C."/>
            <person name="Jen D."/>
            <person name="Larson L."/>
            <person name="Mehta T."/>
            <person name="Neiman D."/>
            <person name="Pearson M."/>
            <person name="Roberts A."/>
            <person name="Saif S."/>
            <person name="Shea T."/>
            <person name="Shenoy N."/>
            <person name="Sisk P."/>
            <person name="Stolte C."/>
            <person name="Sykes S."/>
            <person name="Walk T."/>
            <person name="White J."/>
            <person name="Yandava C."/>
            <person name="Haas B."/>
            <person name="Nusbaum C."/>
            <person name="Birren B."/>
        </authorList>
    </citation>
    <scope>NUCLEOTIDE SEQUENCE</scope>
    <source>
        <strain evidence="4">R3-111a-1</strain>
    </source>
</reference>
<protein>
    <recommendedName>
        <fullName evidence="3">Nephrocystin 3-like N-terminal domain-containing protein</fullName>
    </recommendedName>
</protein>
<evidence type="ECO:0000313" key="6">
    <source>
        <dbReference type="Proteomes" id="UP000006039"/>
    </source>
</evidence>
<sequence>MDALSIATAVIAFVDFGSKLVSLYREVSQARDGLPSELSDLSTQGPELSRNASSARGRIAQLRALYPHQAESFDRLTSECNVAEEDLQKLVSSFKPGQGKAALGALRAWWKHAEIDTLQGRLRNIRDQLNTSMIVCILGTTMETHNDPGKLIDRLSPERPIKYPRPDLGEMSSDKPLQAPSDANKIAIGLWTAIKTTPGPGDLESVQAAGAYASDSVLTNSSDAICHTILNALAFPDMMARENQVKEPLPTTLKWLMNDADLVNGTPSSSIGSTLLSSSAQKDTRHSQGHGFKAWLESPDNESPFWITGKPASGKSTIMKYICTNPKVEASLRQWAGDLELLTCSAYFWNPGSSEQKSQAGLLRTMLHQLLGQRPDLCSLVTPERYMYFRLAGTNAPSPDWTIKELRKAFENLGSQIHDTARLAMFIDGLDECDGDLMELVGFTKKLHRDHRVKLCVSSRPWNTFKDAFKTYPSLRMEQHTRPDIEKYVHEQMAGSDGLQELRQVKVRNKSVVDLESQLVEKADGVFLWVVLVVEQILVAARDNPEMDKIWELFEALPPDLEELYASMRRRSSKSLLETASRMYQLVFRWKDTVDDPFSADAFWIAITCNPAESPEVPEADEMVRIIPVLERKVAGCTGGMLQIVKRRMPIPVRRDQHNNYVEFIHRTAFDWLRSMHVWSAVVKDGPPDYDPSLVIISFLARPPDSQWRPIGELDDAGSPVPPRFRCLFYFARTCHDSRESRRALLRLIDRSDPSPIEPLLGESPAKRRESLAVEFRCWPYLQAKLESGAKLELAKPPSKLLWFVPERFWDKTRRDSWSYATRSILIIEDGNDIQSLNMRLRIAKVLREGKLIPTRQIMKGIGQLIRQDTWPLEYYRALQAGLQGRGFDMLLSRVELTGIKIGWSRRSSDSPRVMY</sequence>
<dbReference type="GeneID" id="20346543"/>
<dbReference type="SUPFAM" id="SSF52540">
    <property type="entry name" value="P-loop containing nucleoside triphosphate hydrolases"/>
    <property type="match status" value="1"/>
</dbReference>